<evidence type="ECO:0000256" key="4">
    <source>
        <dbReference type="ARBA" id="ARBA00023054"/>
    </source>
</evidence>
<feature type="region of interest" description="Disordered" evidence="8">
    <location>
        <begin position="1635"/>
        <end position="1658"/>
    </location>
</feature>
<evidence type="ECO:0000256" key="3">
    <source>
        <dbReference type="ARBA" id="ARBA00022618"/>
    </source>
</evidence>
<feature type="compositionally biased region" description="Pro residues" evidence="8">
    <location>
        <begin position="1187"/>
        <end position="1199"/>
    </location>
</feature>
<dbReference type="Pfam" id="PF02181">
    <property type="entry name" value="FH2"/>
    <property type="match status" value="1"/>
</dbReference>
<feature type="compositionally biased region" description="Polar residues" evidence="8">
    <location>
        <begin position="9"/>
        <end position="32"/>
    </location>
</feature>
<dbReference type="FunFam" id="1.25.10.10:FF:000898">
    <property type="entry name" value="Formin BNI1"/>
    <property type="match status" value="1"/>
</dbReference>
<dbReference type="PROSITE" id="PS51232">
    <property type="entry name" value="GBD_FH3"/>
    <property type="match status" value="1"/>
</dbReference>
<dbReference type="InterPro" id="IPR015425">
    <property type="entry name" value="FH2_Formin"/>
</dbReference>
<feature type="compositionally biased region" description="Polar residues" evidence="8">
    <location>
        <begin position="1643"/>
        <end position="1652"/>
    </location>
</feature>
<evidence type="ECO:0000256" key="7">
    <source>
        <dbReference type="SAM" id="Coils"/>
    </source>
</evidence>
<feature type="compositionally biased region" description="Low complexity" evidence="8">
    <location>
        <begin position="117"/>
        <end position="158"/>
    </location>
</feature>
<dbReference type="GO" id="GO:1903475">
    <property type="term" value="P:mitotic actomyosin contractile ring assembly"/>
    <property type="evidence" value="ECO:0007669"/>
    <property type="project" value="TreeGrafter"/>
</dbReference>
<feature type="compositionally biased region" description="Low complexity" evidence="8">
    <location>
        <begin position="37"/>
        <end position="56"/>
    </location>
</feature>
<feature type="domain" description="FH2" evidence="11">
    <location>
        <begin position="1221"/>
        <end position="1637"/>
    </location>
</feature>
<dbReference type="Gene3D" id="1.25.10.10">
    <property type="entry name" value="Leucine-rich Repeat Variant"/>
    <property type="match status" value="1"/>
</dbReference>
<dbReference type="SUPFAM" id="SSF48371">
    <property type="entry name" value="ARM repeat"/>
    <property type="match status" value="1"/>
</dbReference>
<dbReference type="PROSITE" id="PS51444">
    <property type="entry name" value="FH2"/>
    <property type="match status" value="1"/>
</dbReference>
<dbReference type="Gene3D" id="1.20.58.2220">
    <property type="entry name" value="Formin, FH2 domain"/>
    <property type="match status" value="1"/>
</dbReference>
<protein>
    <submittedName>
        <fullName evidence="12">Uncharacterized protein</fullName>
    </submittedName>
</protein>
<feature type="compositionally biased region" description="Low complexity" evidence="8">
    <location>
        <begin position="63"/>
        <end position="77"/>
    </location>
</feature>
<feature type="compositionally biased region" description="Polar residues" evidence="8">
    <location>
        <begin position="202"/>
        <end position="211"/>
    </location>
</feature>
<feature type="compositionally biased region" description="Polar residues" evidence="8">
    <location>
        <begin position="1702"/>
        <end position="1715"/>
    </location>
</feature>
<dbReference type="InterPro" id="IPR014768">
    <property type="entry name" value="GBD/FH3_dom"/>
</dbReference>
<sequence length="1819" mass="206725">MRRKPVDYNSASNNPYNQQTSFSNQFNPQITDELNRSQPYSSSASNQQQSSQYQDSTAGMGSGNNSSRKSSSSIFSLKRNRDKDTQSRQNYQSHHKNESLSDVSSTDTASILSAGTQSSSRSRRSSQNPYSSQSQFQQQPNTAHHSSQHSLPHQQNSHFSSTRSASAANPSAYSTSPHHTRKSSTYSTSTIGTEKTAFNPYDTPTQLSRQQTNATTNTNLLSRMSTNISLNSAMKPNRSSTDGHEKFHLERPSSAFEIDKMFKAMLEKINFKSLPPQATRDLLNYDTDRKWMMIEQERRAEYERQLRYVHKTNSEQPETYAKWLMSKSITTSQLNNLWVQLRSEPISWVREFVYDCQGDALLSSFLQKLHDSIDTQSVLSITDEVFDKEHYIMRCLKCVMNQKLGAERIKTDVDIFVNAVSGSLLSPRLLVRKLATDALTFVISYNSNDVGRYHKVLEAVDSLNGRVYYDFEEFDENNARKKRGLIRKQPPVNCKRFEVWLGLVERTVDATGKFNSNVGEREEIKSQYVGSTSKENHLPEYCIATMLFINVIIESATDFRTRFQFRGQFQAAGLHRLFGKFQSLQYPLLNKHIERYLASAKNDEEEMRIVSGFDGDLNFNDPVDLVKSLWDNFRGSDNQNHFLSTMQHLYLIQSEKKNNKQELSQSLRVLDSIIQNLSSQQSSDENAALNIAINKLYANMSTDDQYRRALEEVKYYRKVAEEATAERDEMTRQVEMGAEGMIASLKNEVTERELIIERFRKTNDEMKEEMKNLKTKYMREKQEQELEMREFLIMLNSGDIETSVTKTGKKTTASVRTSNAELAERLREQIHRRRAEARLDNKRLGTQVEPSRRLRALRDQMGDIENMARELEMTDFETYTEPQIEEANLSEPEVVEELSESESDAESVSEPQIILPPVPPPGEKRGMRSDDLTKLDGLRKKLSNLQSESNDIMKFNTSSMLSKQKYLAVERLQELESTFREFNIDFGIQNEDDYSLSFGADDSIKDKTKEVLNEVERLRNELRKQLAEAKKSKSPKQKKTSVMDRLEDKYMKGQVQTKADVTSQDSRVHKRVNRMTTIGSMDPQFLKELSNKVQLAEPIDAANLSKGDSSASKNEVAEHTPSATPETSNELPADSESMGAPPPPPPPPPLPSLLGGEASETTSATPPPPPPPPPPPSFLNGSSSAPAVPPAPPLPPPLPSATSSKNSPQLPSPASMGSPILGNIPRPKKKLKQLHWEKIEQSEVDNSFWKEPSIDTLASELMSKGVFDEIELIFAAKEIKKLASKKKEDMDKVTFLPRDVAQQFSINLHAFSSLSDEELVMKVLRCDKDVVTNLSVLEFFGKDEITEITNSAVRNYEPYSTDYKSDQITKPDKDPSELQRPDRIFLELMYNLQHYWKSRTRALSVLAQYEKDYEDLVSKLRAIDASVDSIKNSKHLKGVFEIILTVGNYMNDSSKQARGFKLSSLQRLGFMKDEKNSMTFLHYVEKLIRTQYPEYLEFLDELAKCNETAKYSIEHIYNDCKDYVQSIKNVQSSVDIGNLSDISKFHPSDRILKLVLPALPKASRKAGLLLDQADFTLKQFEDLMLYFGEDAQDSFVKNSFISKFTNFMKEFKRAQTENLKREEEIRIYEQRKKLAESVHKKNGSGTTTPGESNENDEDEGIMDSLLERLKAVGPAKGEPSSARKKALMRRQVLENSRKYSNDGHSSPIRSGSFDLQSEHSLESPSPGEENIDDSEKDHKNSDSEGTGEKEGAIGSRAKNLLQELRSAHEEGHHGELTAQQYRLERQRRKQQAEAGAETEAKSEPRVDEEVEPEAKFDSV</sequence>
<dbReference type="GO" id="GO:0043332">
    <property type="term" value="C:mating projection tip"/>
    <property type="evidence" value="ECO:0007669"/>
    <property type="project" value="TreeGrafter"/>
</dbReference>
<dbReference type="GO" id="GO:0000920">
    <property type="term" value="P:septum digestion after cytokinesis"/>
    <property type="evidence" value="ECO:0007669"/>
    <property type="project" value="UniProtKB-ARBA"/>
</dbReference>
<evidence type="ECO:0000256" key="2">
    <source>
        <dbReference type="ARBA" id="ARBA00004431"/>
    </source>
</evidence>
<dbReference type="EMBL" id="JAEOAQ010000001">
    <property type="protein sequence ID" value="KAG5420943.1"/>
    <property type="molecule type" value="Genomic_DNA"/>
</dbReference>
<feature type="coiled-coil region" evidence="7">
    <location>
        <begin position="756"/>
        <end position="790"/>
    </location>
</feature>
<feature type="compositionally biased region" description="Basic and acidic residues" evidence="8">
    <location>
        <begin position="1733"/>
        <end position="1751"/>
    </location>
</feature>
<gene>
    <name evidence="12" type="ORF">I9W82_000033</name>
</gene>
<keyword evidence="5" id="KW-0131">Cell cycle</keyword>
<evidence type="ECO:0000259" key="11">
    <source>
        <dbReference type="PROSITE" id="PS51444"/>
    </source>
</evidence>
<feature type="domain" description="DAD" evidence="9">
    <location>
        <begin position="1655"/>
        <end position="1687"/>
    </location>
</feature>
<dbReference type="PROSITE" id="PS51231">
    <property type="entry name" value="DAD"/>
    <property type="match status" value="1"/>
</dbReference>
<evidence type="ECO:0000259" key="9">
    <source>
        <dbReference type="PROSITE" id="PS51231"/>
    </source>
</evidence>
<proteinExistence type="inferred from homology"/>
<evidence type="ECO:0000256" key="1">
    <source>
        <dbReference type="ARBA" id="ARBA00004266"/>
    </source>
</evidence>
<dbReference type="SMART" id="SM00498">
    <property type="entry name" value="FH2"/>
    <property type="match status" value="1"/>
</dbReference>
<evidence type="ECO:0000313" key="12">
    <source>
        <dbReference type="EMBL" id="KAG5420943.1"/>
    </source>
</evidence>
<accession>A0A8H7ZFM0</accession>
<dbReference type="GO" id="GO:0051017">
    <property type="term" value="P:actin filament bundle assembly"/>
    <property type="evidence" value="ECO:0007669"/>
    <property type="project" value="TreeGrafter"/>
</dbReference>
<dbReference type="FunFam" id="1.20.58.2220:FF:000006">
    <property type="entry name" value="Cytokinesis protein sepA"/>
    <property type="match status" value="1"/>
</dbReference>
<comment type="caution">
    <text evidence="12">The sequence shown here is derived from an EMBL/GenBank/DDBJ whole genome shotgun (WGS) entry which is preliminary data.</text>
</comment>
<feature type="compositionally biased region" description="Basic and acidic residues" evidence="8">
    <location>
        <begin position="1765"/>
        <end position="1775"/>
    </location>
</feature>
<feature type="compositionally biased region" description="Polar residues" evidence="8">
    <location>
        <begin position="100"/>
        <end position="116"/>
    </location>
</feature>
<dbReference type="OrthoDB" id="1104827at2759"/>
<dbReference type="GO" id="GO:0001411">
    <property type="term" value="C:hyphal tip"/>
    <property type="evidence" value="ECO:0007669"/>
    <property type="project" value="UniProtKB-ARBA"/>
</dbReference>
<dbReference type="SMART" id="SM01140">
    <property type="entry name" value="Drf_GBD"/>
    <property type="match status" value="1"/>
</dbReference>
<dbReference type="Proteomes" id="UP000669133">
    <property type="component" value="Unassembled WGS sequence"/>
</dbReference>
<dbReference type="SUPFAM" id="SSF101447">
    <property type="entry name" value="Formin homology 2 domain (FH2 domain)"/>
    <property type="match status" value="1"/>
</dbReference>
<name>A0A8H7ZFM0_9ASCO</name>
<feature type="compositionally biased region" description="Polar residues" evidence="8">
    <location>
        <begin position="1121"/>
        <end position="1130"/>
    </location>
</feature>
<dbReference type="InterPro" id="IPR011989">
    <property type="entry name" value="ARM-like"/>
</dbReference>
<dbReference type="GO" id="GO:0000142">
    <property type="term" value="C:cellular bud neck contractile ring"/>
    <property type="evidence" value="ECO:0007669"/>
    <property type="project" value="UniProtKB-ARBA"/>
</dbReference>
<dbReference type="InterPro" id="IPR042201">
    <property type="entry name" value="FH2_Formin_sf"/>
</dbReference>
<keyword evidence="13" id="KW-1185">Reference proteome</keyword>
<dbReference type="InterPro" id="IPR010472">
    <property type="entry name" value="FH3_dom"/>
</dbReference>
<feature type="compositionally biased region" description="Polar residues" evidence="8">
    <location>
        <begin position="1054"/>
        <end position="1065"/>
    </location>
</feature>
<dbReference type="GO" id="GO:0051016">
    <property type="term" value="P:barbed-end actin filament capping"/>
    <property type="evidence" value="ECO:0007669"/>
    <property type="project" value="TreeGrafter"/>
</dbReference>
<evidence type="ECO:0000313" key="13">
    <source>
        <dbReference type="Proteomes" id="UP000669133"/>
    </source>
</evidence>
<feature type="compositionally biased region" description="Basic and acidic residues" evidence="8">
    <location>
        <begin position="1798"/>
        <end position="1819"/>
    </location>
</feature>
<feature type="region of interest" description="Disordered" evidence="8">
    <location>
        <begin position="899"/>
        <end position="928"/>
    </location>
</feature>
<feature type="region of interest" description="Disordered" evidence="8">
    <location>
        <begin position="1"/>
        <end position="216"/>
    </location>
</feature>
<dbReference type="RefSeq" id="XP_067550059.1">
    <property type="nucleotide sequence ID" value="XM_067692249.1"/>
</dbReference>
<dbReference type="PANTHER" id="PTHR47102">
    <property type="entry name" value="PROTEIN BNI1"/>
    <property type="match status" value="1"/>
</dbReference>
<dbReference type="InterPro" id="IPR051661">
    <property type="entry name" value="Actin_filament_regulator"/>
</dbReference>
<feature type="compositionally biased region" description="Basic and acidic residues" evidence="8">
    <location>
        <begin position="1041"/>
        <end position="1051"/>
    </location>
</feature>
<dbReference type="InterPro" id="IPR016024">
    <property type="entry name" value="ARM-type_fold"/>
</dbReference>
<dbReference type="Pfam" id="PF06371">
    <property type="entry name" value="Drf_GBD"/>
    <property type="match status" value="1"/>
</dbReference>
<dbReference type="PANTHER" id="PTHR47102:SF2">
    <property type="entry name" value="PROTEIN BNI1"/>
    <property type="match status" value="1"/>
</dbReference>
<feature type="region of interest" description="Disordered" evidence="8">
    <location>
        <begin position="1695"/>
        <end position="1819"/>
    </location>
</feature>
<dbReference type="Gene3D" id="1.10.238.150">
    <property type="entry name" value="Formin, FH3 diaphanous domain"/>
    <property type="match status" value="1"/>
</dbReference>
<comment type="similarity">
    <text evidence="6">Belongs to the formin homology family. BNI1 subfamily.</text>
</comment>
<feature type="compositionally biased region" description="Polar residues" evidence="8">
    <location>
        <begin position="159"/>
        <end position="193"/>
    </location>
</feature>
<keyword evidence="3" id="KW-0132">Cell division</keyword>
<reference evidence="12 13" key="1">
    <citation type="submission" date="2020-12" db="EMBL/GenBank/DDBJ databases">
        <title>Effect of drift, selection, and recombination on the evolution of hybrid genomes in Candida yeast pathogens.</title>
        <authorList>
            <person name="Mixao V."/>
            <person name="Ksiezopolska E."/>
            <person name="Saus E."/>
            <person name="Boekhout T."/>
            <person name="Gacser A."/>
            <person name="Gabaldon T."/>
        </authorList>
    </citation>
    <scope>NUCLEOTIDE SEQUENCE [LARGE SCALE GENOMIC DNA]</scope>
    <source>
        <strain evidence="12 13">BP57</strain>
    </source>
</reference>
<feature type="domain" description="GBD/FH3" evidence="10">
    <location>
        <begin position="250"/>
        <end position="685"/>
    </location>
</feature>
<evidence type="ECO:0000256" key="5">
    <source>
        <dbReference type="ARBA" id="ARBA00023306"/>
    </source>
</evidence>
<evidence type="ECO:0000259" key="10">
    <source>
        <dbReference type="PROSITE" id="PS51232"/>
    </source>
</evidence>
<dbReference type="GO" id="GO:0030428">
    <property type="term" value="C:cell septum"/>
    <property type="evidence" value="ECO:0007669"/>
    <property type="project" value="UniProtKB-SubCell"/>
</dbReference>
<feature type="region of interest" description="Disordered" evidence="8">
    <location>
        <begin position="1100"/>
        <end position="1226"/>
    </location>
</feature>
<organism evidence="12 13">
    <name type="scientific">Candida metapsilosis</name>
    <dbReference type="NCBI Taxonomy" id="273372"/>
    <lineage>
        <taxon>Eukaryota</taxon>
        <taxon>Fungi</taxon>
        <taxon>Dikarya</taxon>
        <taxon>Ascomycota</taxon>
        <taxon>Saccharomycotina</taxon>
        <taxon>Pichiomycetes</taxon>
        <taxon>Debaryomycetaceae</taxon>
        <taxon>Candida/Lodderomyces clade</taxon>
        <taxon>Candida</taxon>
    </lineage>
</organism>
<dbReference type="InterPro" id="IPR014767">
    <property type="entry name" value="DAD_dom"/>
</dbReference>
<evidence type="ECO:0000256" key="6">
    <source>
        <dbReference type="ARBA" id="ARBA00037935"/>
    </source>
</evidence>
<dbReference type="SMART" id="SM01139">
    <property type="entry name" value="Drf_FH3"/>
    <property type="match status" value="1"/>
</dbReference>
<dbReference type="Pfam" id="PF06367">
    <property type="entry name" value="Drf_FH3"/>
    <property type="match status" value="1"/>
</dbReference>
<feature type="region of interest" description="Disordered" evidence="8">
    <location>
        <begin position="1026"/>
        <end position="1076"/>
    </location>
</feature>
<feature type="compositionally biased region" description="Pro residues" evidence="8">
    <location>
        <begin position="1165"/>
        <end position="1177"/>
    </location>
</feature>
<dbReference type="GO" id="GO:0031267">
    <property type="term" value="F:small GTPase binding"/>
    <property type="evidence" value="ECO:0007669"/>
    <property type="project" value="InterPro"/>
</dbReference>
<feature type="compositionally biased region" description="Pro residues" evidence="8">
    <location>
        <begin position="1140"/>
        <end position="1151"/>
    </location>
</feature>
<dbReference type="Gene3D" id="6.10.30.50">
    <property type="match status" value="1"/>
</dbReference>
<evidence type="ECO:0000256" key="8">
    <source>
        <dbReference type="SAM" id="MobiDB-lite"/>
    </source>
</evidence>
<keyword evidence="4 7" id="KW-0175">Coiled coil</keyword>
<dbReference type="GeneID" id="93648662"/>
<dbReference type="InterPro" id="IPR010473">
    <property type="entry name" value="GTPase-bd"/>
</dbReference>
<comment type="subcellular location">
    <subcellularLocation>
        <location evidence="1">Bud neck</location>
    </subcellularLocation>
    <subcellularLocation>
        <location evidence="2">Cell septum</location>
    </subcellularLocation>
</comment>
<dbReference type="GO" id="GO:0003779">
    <property type="term" value="F:actin binding"/>
    <property type="evidence" value="ECO:0007669"/>
    <property type="project" value="InterPro"/>
</dbReference>